<dbReference type="Pfam" id="PF04367">
    <property type="entry name" value="DUF502"/>
    <property type="match status" value="1"/>
</dbReference>
<sequence length="299" mass="32649">MSLYRSAHLAWLSGPVRKIGGNFFCATAGHPDVNWKYWIRNSFVTGLILIAPLVVTIVALRFSFGWLTGFVEPFVTTMDLTRFTGESEFLARLLAVVLLLVLIWLAGFLAQWGITGSFFGGLDRAIGLIPMVRVIYTGVQGVANSLVESTDRYKSVVLVEYPRDGVYALGFITSESPEPVQTAIGVAYNVYLPNSPNPTNGHLALVPESEVHELDISVRRGIRLMVTTGIAETKDELEALDPDISDAIETATTSSNVPGEDSASDRDDTLDETDVSTEDNTLDETDVSTEDNTHDETNV</sequence>
<keyword evidence="2" id="KW-0472">Membrane</keyword>
<gene>
    <name evidence="3" type="ORF">HSR121_1976</name>
</gene>
<evidence type="ECO:0000313" key="3">
    <source>
        <dbReference type="EMBL" id="QSG06310.1"/>
    </source>
</evidence>
<evidence type="ECO:0000256" key="2">
    <source>
        <dbReference type="SAM" id="Phobius"/>
    </source>
</evidence>
<feature type="transmembrane region" description="Helical" evidence="2">
    <location>
        <begin position="43"/>
        <end position="69"/>
    </location>
</feature>
<evidence type="ECO:0000256" key="1">
    <source>
        <dbReference type="SAM" id="MobiDB-lite"/>
    </source>
</evidence>
<organism evidence="3 4">
    <name type="scientific">Halapricum desulfuricans</name>
    <dbReference type="NCBI Taxonomy" id="2841257"/>
    <lineage>
        <taxon>Archaea</taxon>
        <taxon>Methanobacteriati</taxon>
        <taxon>Methanobacteriota</taxon>
        <taxon>Stenosarchaea group</taxon>
        <taxon>Halobacteria</taxon>
        <taxon>Halobacteriales</taxon>
        <taxon>Haloarculaceae</taxon>
        <taxon>Halapricum</taxon>
    </lineage>
</organism>
<feature type="region of interest" description="Disordered" evidence="1">
    <location>
        <begin position="250"/>
        <end position="299"/>
    </location>
</feature>
<dbReference type="PANTHER" id="PTHR31876:SF26">
    <property type="entry name" value="PROTEIN LIKE COV 2"/>
    <property type="match status" value="1"/>
</dbReference>
<feature type="transmembrane region" description="Helical" evidence="2">
    <location>
        <begin position="89"/>
        <end position="110"/>
    </location>
</feature>
<accession>A0A897MW20</accession>
<evidence type="ECO:0000313" key="4">
    <source>
        <dbReference type="Proteomes" id="UP000663525"/>
    </source>
</evidence>
<dbReference type="InterPro" id="IPR007462">
    <property type="entry name" value="COV1-like"/>
</dbReference>
<feature type="compositionally biased region" description="Acidic residues" evidence="1">
    <location>
        <begin position="268"/>
        <end position="289"/>
    </location>
</feature>
<dbReference type="PANTHER" id="PTHR31876">
    <property type="entry name" value="COV-LIKE PROTEIN 1"/>
    <property type="match status" value="1"/>
</dbReference>
<keyword evidence="2" id="KW-0812">Transmembrane</keyword>
<protein>
    <submittedName>
        <fullName evidence="3">Putative membrane protein</fullName>
    </submittedName>
</protein>
<proteinExistence type="predicted"/>
<dbReference type="EMBL" id="CP064787">
    <property type="protein sequence ID" value="QSG06310.1"/>
    <property type="molecule type" value="Genomic_DNA"/>
</dbReference>
<dbReference type="AlphaFoldDB" id="A0A897MW20"/>
<name>A0A897MW20_9EURY</name>
<keyword evidence="2" id="KW-1133">Transmembrane helix</keyword>
<reference evidence="3" key="1">
    <citation type="submission" date="2020-11" db="EMBL/GenBank/DDBJ databases">
        <title>Carbohydrate-dependent, anaerobic sulfur respiration: A novel catabolism in halophilic archaea.</title>
        <authorList>
            <person name="Sorokin D.Y."/>
            <person name="Messina E."/>
            <person name="Smedile F."/>
            <person name="La Cono V."/>
            <person name="Hallsworth J.E."/>
            <person name="Yakimov M.M."/>
        </authorList>
    </citation>
    <scope>NUCLEOTIDE SEQUENCE</scope>
    <source>
        <strain evidence="3">HSR12-1</strain>
    </source>
</reference>
<dbReference type="Proteomes" id="UP000663525">
    <property type="component" value="Chromosome"/>
</dbReference>